<keyword evidence="3" id="KW-1185">Reference proteome</keyword>
<dbReference type="AlphaFoldDB" id="A0AAV7RH39"/>
<protein>
    <submittedName>
        <fullName evidence="2">Uncharacterized protein</fullName>
    </submittedName>
</protein>
<dbReference type="EMBL" id="JANPWB010000009">
    <property type="protein sequence ID" value="KAJ1151313.1"/>
    <property type="molecule type" value="Genomic_DNA"/>
</dbReference>
<evidence type="ECO:0000313" key="3">
    <source>
        <dbReference type="Proteomes" id="UP001066276"/>
    </source>
</evidence>
<name>A0AAV7RH39_PLEWA</name>
<proteinExistence type="predicted"/>
<dbReference type="Proteomes" id="UP001066276">
    <property type="component" value="Chromosome 5"/>
</dbReference>
<comment type="caution">
    <text evidence="2">The sequence shown here is derived from an EMBL/GenBank/DDBJ whole genome shotgun (WGS) entry which is preliminary data.</text>
</comment>
<reference evidence="2" key="1">
    <citation type="journal article" date="2022" name="bioRxiv">
        <title>Sequencing and chromosome-scale assembly of the giantPleurodeles waltlgenome.</title>
        <authorList>
            <person name="Brown T."/>
            <person name="Elewa A."/>
            <person name="Iarovenko S."/>
            <person name="Subramanian E."/>
            <person name="Araus A.J."/>
            <person name="Petzold A."/>
            <person name="Susuki M."/>
            <person name="Suzuki K.-i.T."/>
            <person name="Hayashi T."/>
            <person name="Toyoda A."/>
            <person name="Oliveira C."/>
            <person name="Osipova E."/>
            <person name="Leigh N.D."/>
            <person name="Simon A."/>
            <person name="Yun M.H."/>
        </authorList>
    </citation>
    <scope>NUCLEOTIDE SEQUENCE</scope>
    <source>
        <strain evidence="2">20211129_DDA</strain>
        <tissue evidence="2">Liver</tissue>
    </source>
</reference>
<evidence type="ECO:0000256" key="1">
    <source>
        <dbReference type="SAM" id="MobiDB-lite"/>
    </source>
</evidence>
<evidence type="ECO:0000313" key="2">
    <source>
        <dbReference type="EMBL" id="KAJ1151313.1"/>
    </source>
</evidence>
<sequence>MAWSRDRVLVEAENCVPESKPESPSASWRTQEEEGKEREEGVPVTNFDARIPELLILFWYAIEEFFHSQKVALHPLNLKWAMSVQIDLDSTVGSDILVSMPSRWCPTTEISWKM</sequence>
<accession>A0AAV7RH39</accession>
<organism evidence="2 3">
    <name type="scientific">Pleurodeles waltl</name>
    <name type="common">Iberian ribbed newt</name>
    <dbReference type="NCBI Taxonomy" id="8319"/>
    <lineage>
        <taxon>Eukaryota</taxon>
        <taxon>Metazoa</taxon>
        <taxon>Chordata</taxon>
        <taxon>Craniata</taxon>
        <taxon>Vertebrata</taxon>
        <taxon>Euteleostomi</taxon>
        <taxon>Amphibia</taxon>
        <taxon>Batrachia</taxon>
        <taxon>Caudata</taxon>
        <taxon>Salamandroidea</taxon>
        <taxon>Salamandridae</taxon>
        <taxon>Pleurodelinae</taxon>
        <taxon>Pleurodeles</taxon>
    </lineage>
</organism>
<feature type="region of interest" description="Disordered" evidence="1">
    <location>
        <begin position="14"/>
        <end position="41"/>
    </location>
</feature>
<gene>
    <name evidence="2" type="ORF">NDU88_004096</name>
</gene>
<feature type="compositionally biased region" description="Basic and acidic residues" evidence="1">
    <location>
        <begin position="30"/>
        <end position="41"/>
    </location>
</feature>